<accession>A0A9P9J5D0</accession>
<dbReference type="InterPro" id="IPR036514">
    <property type="entry name" value="SGNH_hydro_sf"/>
</dbReference>
<keyword evidence="2" id="KW-0378">Hydrolase</keyword>
<keyword evidence="6" id="KW-1185">Reference proteome</keyword>
<protein>
    <submittedName>
        <fullName evidence="5">Rhamnogalacturonan acetylesterase</fullName>
    </submittedName>
</protein>
<dbReference type="SUPFAM" id="SSF52266">
    <property type="entry name" value="SGNH hydrolase"/>
    <property type="match status" value="1"/>
</dbReference>
<dbReference type="CDD" id="cd01821">
    <property type="entry name" value="Rhamnogalacturan_acetylesterase_like"/>
    <property type="match status" value="1"/>
</dbReference>
<evidence type="ECO:0000256" key="2">
    <source>
        <dbReference type="ARBA" id="ARBA00022801"/>
    </source>
</evidence>
<dbReference type="PANTHER" id="PTHR43695">
    <property type="entry name" value="PUTATIVE (AFU_ORTHOLOGUE AFUA_2G17250)-RELATED"/>
    <property type="match status" value="1"/>
</dbReference>
<dbReference type="InterPro" id="IPR013830">
    <property type="entry name" value="SGNH_hydro"/>
</dbReference>
<evidence type="ECO:0000256" key="3">
    <source>
        <dbReference type="SAM" id="SignalP"/>
    </source>
</evidence>
<feature type="chain" id="PRO_5040354168" evidence="3">
    <location>
        <begin position="20"/>
        <end position="320"/>
    </location>
</feature>
<proteinExistence type="inferred from homology"/>
<comment type="similarity">
    <text evidence="1">Belongs to the 'GDSL' lipolytic enzyme family.</text>
</comment>
<evidence type="ECO:0000259" key="4">
    <source>
        <dbReference type="Pfam" id="PF13472"/>
    </source>
</evidence>
<dbReference type="AlphaFoldDB" id="A0A9P9J5D0"/>
<dbReference type="GO" id="GO:0016787">
    <property type="term" value="F:hydrolase activity"/>
    <property type="evidence" value="ECO:0007669"/>
    <property type="project" value="UniProtKB-KW"/>
</dbReference>
<keyword evidence="3" id="KW-0732">Signal</keyword>
<name>A0A9P9J5D0_9HYPO</name>
<evidence type="ECO:0000256" key="1">
    <source>
        <dbReference type="ARBA" id="ARBA00008668"/>
    </source>
</evidence>
<feature type="signal peptide" evidence="3">
    <location>
        <begin position="1"/>
        <end position="19"/>
    </location>
</feature>
<evidence type="ECO:0000313" key="6">
    <source>
        <dbReference type="Proteomes" id="UP000717696"/>
    </source>
</evidence>
<dbReference type="Proteomes" id="UP000717696">
    <property type="component" value="Unassembled WGS sequence"/>
</dbReference>
<reference evidence="5" key="1">
    <citation type="journal article" date="2021" name="Nat. Commun.">
        <title>Genetic determinants of endophytism in the Arabidopsis root mycobiome.</title>
        <authorList>
            <person name="Mesny F."/>
            <person name="Miyauchi S."/>
            <person name="Thiergart T."/>
            <person name="Pickel B."/>
            <person name="Atanasova L."/>
            <person name="Karlsson M."/>
            <person name="Huettel B."/>
            <person name="Barry K.W."/>
            <person name="Haridas S."/>
            <person name="Chen C."/>
            <person name="Bauer D."/>
            <person name="Andreopoulos W."/>
            <person name="Pangilinan J."/>
            <person name="LaButti K."/>
            <person name="Riley R."/>
            <person name="Lipzen A."/>
            <person name="Clum A."/>
            <person name="Drula E."/>
            <person name="Henrissat B."/>
            <person name="Kohler A."/>
            <person name="Grigoriev I.V."/>
            <person name="Martin F.M."/>
            <person name="Hacquard S."/>
        </authorList>
    </citation>
    <scope>NUCLEOTIDE SEQUENCE</scope>
    <source>
        <strain evidence="5">MPI-CAGE-AT-0021</strain>
    </source>
</reference>
<dbReference type="PANTHER" id="PTHR43695:SF1">
    <property type="entry name" value="RHAMNOGALACTURONAN ACETYLESTERASE"/>
    <property type="match status" value="1"/>
</dbReference>
<dbReference type="InterPro" id="IPR037459">
    <property type="entry name" value="RhgT-like"/>
</dbReference>
<dbReference type="OrthoDB" id="5041285at2759"/>
<gene>
    <name evidence="5" type="ORF">B0J13DRAFT_636704</name>
</gene>
<dbReference type="EMBL" id="JAGMUU010000011">
    <property type="protein sequence ID" value="KAH7142904.1"/>
    <property type="molecule type" value="Genomic_DNA"/>
</dbReference>
<sequence>MRLSTFFTSTTLASGLVSAAPSWAERRANPKLLICSDSTTANYAVGNVLQGWGYYLNNYTTLDVRNLARNGRSTRSFINEGLWSSLLASTASGDYVLIEMGHNDDGDPTATGTTAADRATLPGIGEDTQVVTTTSGAEETVHTFGWYLRKMITDVRAKGATPIISGMVNRNYWNGNTLRDDWPFADYAEQVATVAGVEYIDHTKYSVALFQSLGPTTAKTYYPNDNTHTNWDGAKLNTQTFVQGVKCKCGGTSKLNQYLNSAAKALKTPACQAWYYPAKCVGFILSTLFYNTKNTIYVLAVCTAWLPCRVAADLYVTPLA</sequence>
<dbReference type="Pfam" id="PF13472">
    <property type="entry name" value="Lipase_GDSL_2"/>
    <property type="match status" value="1"/>
</dbReference>
<feature type="domain" description="SGNH hydrolase-type esterase" evidence="4">
    <location>
        <begin position="37"/>
        <end position="235"/>
    </location>
</feature>
<organism evidence="5 6">
    <name type="scientific">Dactylonectria estremocensis</name>
    <dbReference type="NCBI Taxonomy" id="1079267"/>
    <lineage>
        <taxon>Eukaryota</taxon>
        <taxon>Fungi</taxon>
        <taxon>Dikarya</taxon>
        <taxon>Ascomycota</taxon>
        <taxon>Pezizomycotina</taxon>
        <taxon>Sordariomycetes</taxon>
        <taxon>Hypocreomycetidae</taxon>
        <taxon>Hypocreales</taxon>
        <taxon>Nectriaceae</taxon>
        <taxon>Dactylonectria</taxon>
    </lineage>
</organism>
<dbReference type="Gene3D" id="3.40.50.1110">
    <property type="entry name" value="SGNH hydrolase"/>
    <property type="match status" value="1"/>
</dbReference>
<evidence type="ECO:0000313" key="5">
    <source>
        <dbReference type="EMBL" id="KAH7142904.1"/>
    </source>
</evidence>
<comment type="caution">
    <text evidence="5">The sequence shown here is derived from an EMBL/GenBank/DDBJ whole genome shotgun (WGS) entry which is preliminary data.</text>
</comment>